<dbReference type="PANTHER" id="PTHR43877:SF5">
    <property type="entry name" value="BLL8307 PROTEIN"/>
    <property type="match status" value="1"/>
</dbReference>
<dbReference type="SUPFAM" id="SSF55729">
    <property type="entry name" value="Acyl-CoA N-acyltransferases (Nat)"/>
    <property type="match status" value="1"/>
</dbReference>
<dbReference type="EMBL" id="BMFC01000005">
    <property type="protein sequence ID" value="GGC07004.1"/>
    <property type="molecule type" value="Genomic_DNA"/>
</dbReference>
<dbReference type="Proteomes" id="UP000645462">
    <property type="component" value="Unassembled WGS sequence"/>
</dbReference>
<evidence type="ECO:0000256" key="2">
    <source>
        <dbReference type="ARBA" id="ARBA00023315"/>
    </source>
</evidence>
<keyword evidence="2" id="KW-0012">Acyltransferase</keyword>
<keyword evidence="1" id="KW-0808">Transferase</keyword>
<keyword evidence="5" id="KW-1185">Reference proteome</keyword>
<evidence type="ECO:0000256" key="1">
    <source>
        <dbReference type="ARBA" id="ARBA00022679"/>
    </source>
</evidence>
<evidence type="ECO:0000313" key="4">
    <source>
        <dbReference type="EMBL" id="GGC07004.1"/>
    </source>
</evidence>
<name>A0ABQ1KSH5_9RHOB</name>
<dbReference type="InterPro" id="IPR050832">
    <property type="entry name" value="Bact_Acetyltransf"/>
</dbReference>
<dbReference type="Gene3D" id="3.40.630.30">
    <property type="match status" value="1"/>
</dbReference>
<dbReference type="InterPro" id="IPR016181">
    <property type="entry name" value="Acyl_CoA_acyltransferase"/>
</dbReference>
<sequence length="158" mass="17395">MTLPKTRFRIDPVVAPTWDVAELVTRHFEMMQAQTPSESCHVMSADDLFATGAKVYALREDEVILGIAAFKPLEAGHCELKSMHTRAEARGKGVGAALVQHILAEAAGLAISRVSLETGSEEPFAPARRLYERHGFSYCAPFADYVDDPLSVFMTRQV</sequence>
<dbReference type="InterPro" id="IPR000182">
    <property type="entry name" value="GNAT_dom"/>
</dbReference>
<proteinExistence type="predicted"/>
<gene>
    <name evidence="4" type="ORF">GCM10011363_24660</name>
</gene>
<accession>A0ABQ1KSH5</accession>
<protein>
    <submittedName>
        <fullName evidence="4">GCN5 family N-acetyltransferase</fullName>
    </submittedName>
</protein>
<feature type="domain" description="N-acetyltransferase" evidence="3">
    <location>
        <begin position="8"/>
        <end position="158"/>
    </location>
</feature>
<dbReference type="Pfam" id="PF00583">
    <property type="entry name" value="Acetyltransf_1"/>
    <property type="match status" value="1"/>
</dbReference>
<dbReference type="PROSITE" id="PS51186">
    <property type="entry name" value="GNAT"/>
    <property type="match status" value="1"/>
</dbReference>
<evidence type="ECO:0000313" key="5">
    <source>
        <dbReference type="Proteomes" id="UP000645462"/>
    </source>
</evidence>
<reference evidence="5" key="1">
    <citation type="journal article" date="2019" name="Int. J. Syst. Evol. Microbiol.">
        <title>The Global Catalogue of Microorganisms (GCM) 10K type strain sequencing project: providing services to taxonomists for standard genome sequencing and annotation.</title>
        <authorList>
            <consortium name="The Broad Institute Genomics Platform"/>
            <consortium name="The Broad Institute Genome Sequencing Center for Infectious Disease"/>
            <person name="Wu L."/>
            <person name="Ma J."/>
        </authorList>
    </citation>
    <scope>NUCLEOTIDE SEQUENCE [LARGE SCALE GENOMIC DNA]</scope>
    <source>
        <strain evidence="5">CGMCC 1.12478</strain>
    </source>
</reference>
<dbReference type="CDD" id="cd04301">
    <property type="entry name" value="NAT_SF"/>
    <property type="match status" value="1"/>
</dbReference>
<organism evidence="4 5">
    <name type="scientific">Marivita lacus</name>
    <dbReference type="NCBI Taxonomy" id="1323742"/>
    <lineage>
        <taxon>Bacteria</taxon>
        <taxon>Pseudomonadati</taxon>
        <taxon>Pseudomonadota</taxon>
        <taxon>Alphaproteobacteria</taxon>
        <taxon>Rhodobacterales</taxon>
        <taxon>Roseobacteraceae</taxon>
        <taxon>Marivita</taxon>
    </lineage>
</organism>
<comment type="caution">
    <text evidence="4">The sequence shown here is derived from an EMBL/GenBank/DDBJ whole genome shotgun (WGS) entry which is preliminary data.</text>
</comment>
<dbReference type="RefSeq" id="WP_188482345.1">
    <property type="nucleotide sequence ID" value="NZ_BMFC01000005.1"/>
</dbReference>
<dbReference type="PANTHER" id="PTHR43877">
    <property type="entry name" value="AMINOALKYLPHOSPHONATE N-ACETYLTRANSFERASE-RELATED-RELATED"/>
    <property type="match status" value="1"/>
</dbReference>
<evidence type="ECO:0000259" key="3">
    <source>
        <dbReference type="PROSITE" id="PS51186"/>
    </source>
</evidence>